<keyword evidence="6" id="KW-0411">Iron-sulfur</keyword>
<dbReference type="PROSITE" id="PS51379">
    <property type="entry name" value="4FE4S_FER_2"/>
    <property type="match status" value="1"/>
</dbReference>
<dbReference type="PANTHER" id="PTHR30176:SF3">
    <property type="entry name" value="FERREDOXIN-TYPE PROTEIN NAPH"/>
    <property type="match status" value="1"/>
</dbReference>
<keyword evidence="7" id="KW-0812">Transmembrane</keyword>
<keyword evidence="10" id="KW-1185">Reference proteome</keyword>
<dbReference type="PROSITE" id="PS00198">
    <property type="entry name" value="4FE4S_FER_1"/>
    <property type="match status" value="1"/>
</dbReference>
<feature type="transmembrane region" description="Helical" evidence="7">
    <location>
        <begin position="96"/>
        <end position="116"/>
    </location>
</feature>
<feature type="transmembrane region" description="Helical" evidence="7">
    <location>
        <begin position="47"/>
        <end position="65"/>
    </location>
</feature>
<dbReference type="Gene3D" id="1.10.1060.10">
    <property type="entry name" value="Alpha-helical ferredoxin"/>
    <property type="match status" value="1"/>
</dbReference>
<dbReference type="GO" id="GO:0046872">
    <property type="term" value="F:metal ion binding"/>
    <property type="evidence" value="ECO:0007669"/>
    <property type="project" value="UniProtKB-KW"/>
</dbReference>
<sequence>MSERSPKDKDNSVQVLEFVPAEVAEIDLYQKREKIYTRKIEGFFQRIRLYTGWPLLIGYFVLPWLNWGDRQSVLFDLPERKFHILWMTFWPQDMSMLAWLLIIAAFALFAVTNLAGRVWCGYTCPQTVWTAMFMWIEQKTEGSRNQRIKLDQQPWSFDKFRKKFLKHSMWLGLAFFTGFTFVGYFTPIVGMTIDLAQLSIHPMAAFWIGFFTLATYGNAGWMREQVCKYMCPYARFQSAMFDPDTLIISYDKARGEPRGSRKHADDHQQQGLGDCIDCQLCVQVCPTGIDIRNGLQYECIGCALCIDACDSVMDKMHYPRGLIRYTTENALKGKKLHIIRPRLVGYIVAVALMVSFLGYRMATRDSIVLSVLRDRQALYYTTDSGQIENRYTVKIANKTETNHKYRLSLNSSAPIQMPEQGAITVSSGEVRELNIRLTLAPEYSEQAANSVQFKVYAESEPEKSVTVDSKFFAPGSGH</sequence>
<evidence type="ECO:0000313" key="10">
    <source>
        <dbReference type="Proteomes" id="UP000610558"/>
    </source>
</evidence>
<keyword evidence="3" id="KW-0479">Metal-binding</keyword>
<evidence type="ECO:0000256" key="7">
    <source>
        <dbReference type="SAM" id="Phobius"/>
    </source>
</evidence>
<dbReference type="InterPro" id="IPR009051">
    <property type="entry name" value="Helical_ferredxn"/>
</dbReference>
<evidence type="ECO:0000259" key="8">
    <source>
        <dbReference type="PROSITE" id="PS51379"/>
    </source>
</evidence>
<proteinExistence type="predicted"/>
<evidence type="ECO:0000256" key="6">
    <source>
        <dbReference type="ARBA" id="ARBA00023014"/>
    </source>
</evidence>
<dbReference type="FunFam" id="1.10.1060.10:FF:000015">
    <property type="entry name" value="Cytochrome c oxidase accessory protein CcoG"/>
    <property type="match status" value="1"/>
</dbReference>
<name>A0A927GVS8_9GAMM</name>
<dbReference type="Proteomes" id="UP000610558">
    <property type="component" value="Unassembled WGS sequence"/>
</dbReference>
<keyword evidence="2" id="KW-0004">4Fe-4S</keyword>
<evidence type="ECO:0000313" key="9">
    <source>
        <dbReference type="EMBL" id="MBD2858212.1"/>
    </source>
</evidence>
<protein>
    <submittedName>
        <fullName evidence="9">Cytochrome c oxidase accessory protein CcoG</fullName>
    </submittedName>
</protein>
<dbReference type="GO" id="GO:0005886">
    <property type="term" value="C:plasma membrane"/>
    <property type="evidence" value="ECO:0007669"/>
    <property type="project" value="TreeGrafter"/>
</dbReference>
<keyword evidence="1" id="KW-0813">Transport</keyword>
<evidence type="ECO:0000256" key="3">
    <source>
        <dbReference type="ARBA" id="ARBA00022723"/>
    </source>
</evidence>
<keyword evidence="7" id="KW-1133">Transmembrane helix</keyword>
<keyword evidence="7" id="KW-0472">Membrane</keyword>
<dbReference type="InterPro" id="IPR051684">
    <property type="entry name" value="Electron_Trans/Redox"/>
</dbReference>
<dbReference type="InterPro" id="IPR017896">
    <property type="entry name" value="4Fe4S_Fe-S-bd"/>
</dbReference>
<dbReference type="RefSeq" id="WP_190762848.1">
    <property type="nucleotide sequence ID" value="NZ_JACXLD010000002.1"/>
</dbReference>
<dbReference type="EMBL" id="JACXLD010000002">
    <property type="protein sequence ID" value="MBD2858212.1"/>
    <property type="molecule type" value="Genomic_DNA"/>
</dbReference>
<dbReference type="InterPro" id="IPR013783">
    <property type="entry name" value="Ig-like_fold"/>
</dbReference>
<keyword evidence="4" id="KW-0249">Electron transport</keyword>
<dbReference type="Pfam" id="PF13746">
    <property type="entry name" value="Fer4_18"/>
    <property type="match status" value="1"/>
</dbReference>
<dbReference type="PANTHER" id="PTHR30176">
    <property type="entry name" value="FERREDOXIN-TYPE PROTEIN NAPH"/>
    <property type="match status" value="1"/>
</dbReference>
<feature type="transmembrane region" description="Helical" evidence="7">
    <location>
        <begin position="343"/>
        <end position="362"/>
    </location>
</feature>
<feature type="transmembrane region" description="Helical" evidence="7">
    <location>
        <begin position="199"/>
        <end position="219"/>
    </location>
</feature>
<dbReference type="GO" id="GO:0051539">
    <property type="term" value="F:4 iron, 4 sulfur cluster binding"/>
    <property type="evidence" value="ECO:0007669"/>
    <property type="project" value="UniProtKB-KW"/>
</dbReference>
<dbReference type="NCBIfam" id="TIGR02745">
    <property type="entry name" value="ccoG_rdxA_fixG"/>
    <property type="match status" value="1"/>
</dbReference>
<comment type="caution">
    <text evidence="9">The sequence shown here is derived from an EMBL/GenBank/DDBJ whole genome shotgun (WGS) entry which is preliminary data.</text>
</comment>
<accession>A0A927GVS8</accession>
<dbReference type="Gene3D" id="2.60.40.10">
    <property type="entry name" value="Immunoglobulins"/>
    <property type="match status" value="1"/>
</dbReference>
<reference evidence="9" key="1">
    <citation type="submission" date="2020-09" db="EMBL/GenBank/DDBJ databases">
        <authorList>
            <person name="Yoon J.-W."/>
        </authorList>
    </citation>
    <scope>NUCLEOTIDE SEQUENCE</scope>
    <source>
        <strain evidence="9">KMU-158</strain>
    </source>
</reference>
<evidence type="ECO:0000256" key="1">
    <source>
        <dbReference type="ARBA" id="ARBA00022448"/>
    </source>
</evidence>
<dbReference type="AlphaFoldDB" id="A0A927GVS8"/>
<evidence type="ECO:0000256" key="5">
    <source>
        <dbReference type="ARBA" id="ARBA00023004"/>
    </source>
</evidence>
<feature type="domain" description="4Fe-4S ferredoxin-type" evidence="8">
    <location>
        <begin position="266"/>
        <end position="294"/>
    </location>
</feature>
<dbReference type="InterPro" id="IPR032879">
    <property type="entry name" value="FixG_C"/>
</dbReference>
<feature type="transmembrane region" description="Helical" evidence="7">
    <location>
        <begin position="169"/>
        <end position="193"/>
    </location>
</feature>
<evidence type="ECO:0000256" key="2">
    <source>
        <dbReference type="ARBA" id="ARBA00022485"/>
    </source>
</evidence>
<gene>
    <name evidence="9" type="primary">ccoG</name>
    <name evidence="9" type="ORF">IB286_04260</name>
</gene>
<keyword evidence="5" id="KW-0408">Iron</keyword>
<dbReference type="InterPro" id="IPR014116">
    <property type="entry name" value="Cyt_c_oxidase_cbb3_FixG"/>
</dbReference>
<dbReference type="Pfam" id="PF12801">
    <property type="entry name" value="Fer4_5"/>
    <property type="match status" value="1"/>
</dbReference>
<evidence type="ECO:0000256" key="4">
    <source>
        <dbReference type="ARBA" id="ARBA00022982"/>
    </source>
</evidence>
<dbReference type="Pfam" id="PF11614">
    <property type="entry name" value="FixG_C"/>
    <property type="match status" value="1"/>
</dbReference>
<dbReference type="SUPFAM" id="SSF54862">
    <property type="entry name" value="4Fe-4S ferredoxins"/>
    <property type="match status" value="1"/>
</dbReference>
<organism evidence="9 10">
    <name type="scientific">Spongiibacter pelagi</name>
    <dbReference type="NCBI Taxonomy" id="2760804"/>
    <lineage>
        <taxon>Bacteria</taxon>
        <taxon>Pseudomonadati</taxon>
        <taxon>Pseudomonadota</taxon>
        <taxon>Gammaproteobacteria</taxon>
        <taxon>Cellvibrionales</taxon>
        <taxon>Spongiibacteraceae</taxon>
        <taxon>Spongiibacter</taxon>
    </lineage>
</organism>
<dbReference type="InterPro" id="IPR017900">
    <property type="entry name" value="4Fe4S_Fe_S_CS"/>
</dbReference>